<evidence type="ECO:0000313" key="1">
    <source>
        <dbReference type="EMBL" id="VEB41905.1"/>
    </source>
</evidence>
<dbReference type="Gene3D" id="3.90.660.20">
    <property type="entry name" value="Protoporphyrinogen oxidase, mitochondrial, domain 2"/>
    <property type="match status" value="1"/>
</dbReference>
<organism evidence="1 2">
    <name type="scientific">Chromobacterium violaceum</name>
    <dbReference type="NCBI Taxonomy" id="536"/>
    <lineage>
        <taxon>Bacteria</taxon>
        <taxon>Pseudomonadati</taxon>
        <taxon>Pseudomonadota</taxon>
        <taxon>Betaproteobacteria</taxon>
        <taxon>Neisseriales</taxon>
        <taxon>Chromobacteriaceae</taxon>
        <taxon>Chromobacterium</taxon>
    </lineage>
</organism>
<dbReference type="SUPFAM" id="SSF51905">
    <property type="entry name" value="FAD/NAD(P)-binding domain"/>
    <property type="match status" value="1"/>
</dbReference>
<dbReference type="EMBL" id="LR134182">
    <property type="protein sequence ID" value="VEB41905.1"/>
    <property type="molecule type" value="Genomic_DNA"/>
</dbReference>
<evidence type="ECO:0008006" key="3">
    <source>
        <dbReference type="Google" id="ProtNLM"/>
    </source>
</evidence>
<sequence length="66" mass="6948">MADRVVLAVPAAAAAELLHPLAPEMADVCRRIPYAPLAVVSTLLDGEAMEKPLPATARCIRAGRAR</sequence>
<evidence type="ECO:0000313" key="2">
    <source>
        <dbReference type="Proteomes" id="UP000275777"/>
    </source>
</evidence>
<reference evidence="1 2" key="1">
    <citation type="submission" date="2018-12" db="EMBL/GenBank/DDBJ databases">
        <authorList>
            <consortium name="Pathogen Informatics"/>
        </authorList>
    </citation>
    <scope>NUCLEOTIDE SEQUENCE [LARGE SCALE GENOMIC DNA]</scope>
    <source>
        <strain evidence="1 2">NCTC9695</strain>
    </source>
</reference>
<accession>A0A447TAK0</accession>
<protein>
    <recommendedName>
        <fullName evidence="3">Protoporphyrinogen oxidase</fullName>
    </recommendedName>
</protein>
<dbReference type="AlphaFoldDB" id="A0A447TAK0"/>
<gene>
    <name evidence="1" type="ORF">NCTC9695_02347</name>
</gene>
<dbReference type="InterPro" id="IPR036188">
    <property type="entry name" value="FAD/NAD-bd_sf"/>
</dbReference>
<dbReference type="Proteomes" id="UP000275777">
    <property type="component" value="Chromosome"/>
</dbReference>
<dbReference type="Gene3D" id="3.50.50.60">
    <property type="entry name" value="FAD/NAD(P)-binding domain"/>
    <property type="match status" value="1"/>
</dbReference>
<name>A0A447TAK0_CHRVL</name>
<proteinExistence type="predicted"/>